<dbReference type="AlphaFoldDB" id="A0AA40FVY6"/>
<evidence type="ECO:0000313" key="1">
    <source>
        <dbReference type="EMBL" id="KAK1126378.1"/>
    </source>
</evidence>
<dbReference type="Proteomes" id="UP001177670">
    <property type="component" value="Unassembled WGS sequence"/>
</dbReference>
<dbReference type="Gene3D" id="3.40.50.2300">
    <property type="match status" value="1"/>
</dbReference>
<evidence type="ECO:0000313" key="2">
    <source>
        <dbReference type="Proteomes" id="UP001177670"/>
    </source>
</evidence>
<organism evidence="1 2">
    <name type="scientific">Melipona bicolor</name>
    <dbReference type="NCBI Taxonomy" id="60889"/>
    <lineage>
        <taxon>Eukaryota</taxon>
        <taxon>Metazoa</taxon>
        <taxon>Ecdysozoa</taxon>
        <taxon>Arthropoda</taxon>
        <taxon>Hexapoda</taxon>
        <taxon>Insecta</taxon>
        <taxon>Pterygota</taxon>
        <taxon>Neoptera</taxon>
        <taxon>Endopterygota</taxon>
        <taxon>Hymenoptera</taxon>
        <taxon>Apocrita</taxon>
        <taxon>Aculeata</taxon>
        <taxon>Apoidea</taxon>
        <taxon>Anthophila</taxon>
        <taxon>Apidae</taxon>
        <taxon>Melipona</taxon>
    </lineage>
</organism>
<name>A0AA40FVY6_9HYME</name>
<dbReference type="EMBL" id="JAHYIQ010000014">
    <property type="protein sequence ID" value="KAK1126378.1"/>
    <property type="molecule type" value="Genomic_DNA"/>
</dbReference>
<protein>
    <submittedName>
        <fullName evidence="1">Uncharacterized protein</fullName>
    </submittedName>
</protein>
<accession>A0AA40FVY6</accession>
<reference evidence="1" key="1">
    <citation type="submission" date="2021-10" db="EMBL/GenBank/DDBJ databases">
        <title>Melipona bicolor Genome sequencing and assembly.</title>
        <authorList>
            <person name="Araujo N.S."/>
            <person name="Arias M.C."/>
        </authorList>
    </citation>
    <scope>NUCLEOTIDE SEQUENCE</scope>
    <source>
        <strain evidence="1">USP_2M_L1-L4_2017</strain>
        <tissue evidence="1">Whole body</tissue>
    </source>
</reference>
<keyword evidence="2" id="KW-1185">Reference proteome</keyword>
<sequence>MISQDIETFDLEDFKYNSVNMTAFRLVDLEEPKVAEVLRQMERFQPIGHAILNKTGVIQVGGKFK</sequence>
<proteinExistence type="predicted"/>
<gene>
    <name evidence="1" type="ORF">K0M31_005016</name>
</gene>
<comment type="caution">
    <text evidence="1">The sequence shown here is derived from an EMBL/GenBank/DDBJ whole genome shotgun (WGS) entry which is preliminary data.</text>
</comment>